<dbReference type="AlphaFoldDB" id="A0A7W6BXA2"/>
<dbReference type="EMBL" id="JACIDO010000017">
    <property type="protein sequence ID" value="MBB3938090.1"/>
    <property type="molecule type" value="Genomic_DNA"/>
</dbReference>
<accession>A0A7W6BXA2</accession>
<dbReference type="Proteomes" id="UP000531216">
    <property type="component" value="Unassembled WGS sequence"/>
</dbReference>
<gene>
    <name evidence="2" type="ORF">GGR05_004260</name>
</gene>
<proteinExistence type="predicted"/>
<keyword evidence="3" id="KW-1185">Reference proteome</keyword>
<organism evidence="2 3">
    <name type="scientific">Aureimonas phyllosphaerae</name>
    <dbReference type="NCBI Taxonomy" id="1166078"/>
    <lineage>
        <taxon>Bacteria</taxon>
        <taxon>Pseudomonadati</taxon>
        <taxon>Pseudomonadota</taxon>
        <taxon>Alphaproteobacteria</taxon>
        <taxon>Hyphomicrobiales</taxon>
        <taxon>Aurantimonadaceae</taxon>
        <taxon>Aureimonas</taxon>
    </lineage>
</organism>
<evidence type="ECO:0000313" key="2">
    <source>
        <dbReference type="EMBL" id="MBB3938090.1"/>
    </source>
</evidence>
<feature type="transmembrane region" description="Helical" evidence="1">
    <location>
        <begin position="6"/>
        <end position="25"/>
    </location>
</feature>
<dbReference type="RefSeq" id="WP_090966405.1">
    <property type="nucleotide sequence ID" value="NZ_FOOA01000028.1"/>
</dbReference>
<reference evidence="2 3" key="1">
    <citation type="submission" date="2020-08" db="EMBL/GenBank/DDBJ databases">
        <title>Genomic Encyclopedia of Type Strains, Phase IV (KMG-IV): sequencing the most valuable type-strain genomes for metagenomic binning, comparative biology and taxonomic classification.</title>
        <authorList>
            <person name="Goeker M."/>
        </authorList>
    </citation>
    <scope>NUCLEOTIDE SEQUENCE [LARGE SCALE GENOMIC DNA]</scope>
    <source>
        <strain evidence="2 3">DSM 25024</strain>
    </source>
</reference>
<dbReference type="OrthoDB" id="9950995at2"/>
<comment type="caution">
    <text evidence="2">The sequence shown here is derived from an EMBL/GenBank/DDBJ whole genome shotgun (WGS) entry which is preliminary data.</text>
</comment>
<evidence type="ECO:0000313" key="3">
    <source>
        <dbReference type="Proteomes" id="UP000531216"/>
    </source>
</evidence>
<name>A0A7W6BXA2_9HYPH</name>
<evidence type="ECO:0000256" key="1">
    <source>
        <dbReference type="SAM" id="Phobius"/>
    </source>
</evidence>
<sequence length="120" mass="13425">MVSRTISRLMIVGGVLGICGAGLWWREFYSEVGRMIGSSELPVECLYRFGGTCELISEAASLVTSSAYKPGLFWVSASVLLAGIILEGFPNGEGNDVYLTRERDRDYRPRERDDREDPHF</sequence>
<keyword evidence="1" id="KW-1133">Transmembrane helix</keyword>
<keyword evidence="1" id="KW-0472">Membrane</keyword>
<protein>
    <submittedName>
        <fullName evidence="2">Uncharacterized protein</fullName>
    </submittedName>
</protein>
<keyword evidence="1" id="KW-0812">Transmembrane</keyword>